<evidence type="ECO:0000256" key="3">
    <source>
        <dbReference type="ARBA" id="ARBA00023157"/>
    </source>
</evidence>
<dbReference type="InterPro" id="IPR002181">
    <property type="entry name" value="Fibrinogen_a/b/g_C_dom"/>
</dbReference>
<dbReference type="InterPro" id="IPR003598">
    <property type="entry name" value="Ig_sub2"/>
</dbReference>
<dbReference type="InterPro" id="IPR036179">
    <property type="entry name" value="Ig-like_dom_sf"/>
</dbReference>
<dbReference type="GO" id="GO:0005615">
    <property type="term" value="C:extracellular space"/>
    <property type="evidence" value="ECO:0007669"/>
    <property type="project" value="TreeGrafter"/>
</dbReference>
<dbReference type="InterPro" id="IPR050373">
    <property type="entry name" value="Fibrinogen_C-term_domain"/>
</dbReference>
<comment type="subcellular location">
    <subcellularLocation>
        <location evidence="1">Secreted</location>
        <location evidence="1">Extracellular space</location>
        <location evidence="1">Extracellular matrix</location>
    </subcellularLocation>
</comment>
<accession>A0A2B4S4W7</accession>
<dbReference type="SMART" id="SM00186">
    <property type="entry name" value="FBG"/>
    <property type="match status" value="1"/>
</dbReference>
<dbReference type="InterPro" id="IPR036056">
    <property type="entry name" value="Fibrinogen-like_C"/>
</dbReference>
<dbReference type="Pfam" id="PF01391">
    <property type="entry name" value="Collagen"/>
    <property type="match status" value="1"/>
</dbReference>
<dbReference type="PANTHER" id="PTHR19143">
    <property type="entry name" value="FIBRINOGEN/TENASCIN/ANGIOPOEITIN"/>
    <property type="match status" value="1"/>
</dbReference>
<dbReference type="Gene3D" id="3.90.215.10">
    <property type="entry name" value="Gamma Fibrinogen, chain A, domain 1"/>
    <property type="match status" value="1"/>
</dbReference>
<dbReference type="PROSITE" id="PS51406">
    <property type="entry name" value="FIBRINOGEN_C_2"/>
    <property type="match status" value="1"/>
</dbReference>
<dbReference type="CDD" id="cd00087">
    <property type="entry name" value="FReD"/>
    <property type="match status" value="1"/>
</dbReference>
<dbReference type="InterPro" id="IPR020837">
    <property type="entry name" value="Fibrinogen_CS"/>
</dbReference>
<dbReference type="InterPro" id="IPR013098">
    <property type="entry name" value="Ig_I-set"/>
</dbReference>
<sequence length="697" mass="76275">MNRLDMTQGRAKSAFSSAGILISVVSVLFYCAGFVRVEIKLNEQEKRMSEVEKLLKVKLPSSSEVKSSQRDLTMELTDKTTRNYPDIANDIRSKRQVGNDLNTTDNKERDEFVVKLDSLLSDRMMKLCQARHSCSQGPPGPPGQPGLRGTKGSQGRRGPRGRRGMKGDHGIMGSPGKSGKQGTMGPRGNKGEPGKKGQSGHPGMNGRPGIKGDPGESISSPVVVISPSTLTINEKEVASFQCSANGNPQPVVEWSRKDSVMDSKTKMSAGKIMWKKVAGSDSGIYRCTARNILGKAERSVRLTVNVKPLVSLHLGPTYVRVGSNASLPTCYATGYPRPTMTWSRPLGKLPNSSVQSYHGNSSILKVFNIQIEDSGKYICTASNLMGTTAVQTFLVVVKLPEFTIRPPGKVSLAAGASLMLNCSATGDPRPVISWKRLGAQLPVGWNQLSNGSLTAKNVRPEDAGIYMCIATSGGVFEKSSISNIRLSSDCTTLLKNGYNQSGVYSIDPDGRGQFKAYCDMRTDGGGWTVFQRRRDGSGNFSRGWDDYKAGFGQLTGEFWLGNDKIHRLTASRTCSLRVDMEDWNSAKAYAKYGRFSVGDEQSQYRLEARSFSGTAGDSLAYHNTMKFSTKDRHNDASGSNYCTRTYTGGWWFKNCHYAYPNGLYLGKSGNVWEGVLWYGFKNKKSLKFIDMKLKPVS</sequence>
<evidence type="ECO:0000256" key="1">
    <source>
        <dbReference type="ARBA" id="ARBA00004498"/>
    </source>
</evidence>
<name>A0A2B4S4W7_STYPI</name>
<evidence type="ECO:0000256" key="5">
    <source>
        <dbReference type="SAM" id="MobiDB-lite"/>
    </source>
</evidence>
<dbReference type="STRING" id="50429.A0A2B4S4W7"/>
<dbReference type="SUPFAM" id="SSF56496">
    <property type="entry name" value="Fibrinogen C-terminal domain-like"/>
    <property type="match status" value="1"/>
</dbReference>
<reference evidence="10" key="1">
    <citation type="journal article" date="2017" name="bioRxiv">
        <title>Comparative analysis of the genomes of Stylophora pistillata and Acropora digitifera provides evidence for extensive differences between species of corals.</title>
        <authorList>
            <person name="Voolstra C.R."/>
            <person name="Li Y."/>
            <person name="Liew Y.J."/>
            <person name="Baumgarten S."/>
            <person name="Zoccola D."/>
            <person name="Flot J.-F."/>
            <person name="Tambutte S."/>
            <person name="Allemand D."/>
            <person name="Aranda M."/>
        </authorList>
    </citation>
    <scope>NUCLEOTIDE SEQUENCE [LARGE SCALE GENOMIC DNA]</scope>
</reference>
<dbReference type="NCBIfam" id="NF040941">
    <property type="entry name" value="GGGWT_bact"/>
    <property type="match status" value="1"/>
</dbReference>
<dbReference type="OrthoDB" id="5982822at2759"/>
<dbReference type="InterPro" id="IPR008160">
    <property type="entry name" value="Collagen"/>
</dbReference>
<keyword evidence="2" id="KW-0272">Extracellular matrix</keyword>
<dbReference type="FunFam" id="3.90.215.10:FF:000001">
    <property type="entry name" value="Tenascin isoform 1"/>
    <property type="match status" value="1"/>
</dbReference>
<dbReference type="InterPro" id="IPR013783">
    <property type="entry name" value="Ig-like_fold"/>
</dbReference>
<dbReference type="AlphaFoldDB" id="A0A2B4S4W7"/>
<keyword evidence="10" id="KW-1185">Reference proteome</keyword>
<feature type="region of interest" description="Disordered" evidence="5">
    <location>
        <begin position="131"/>
        <end position="221"/>
    </location>
</feature>
<keyword evidence="2" id="KW-0964">Secreted</keyword>
<dbReference type="InterPro" id="IPR014716">
    <property type="entry name" value="Fibrinogen_a/b/g_C_1"/>
</dbReference>
<dbReference type="Pfam" id="PF13927">
    <property type="entry name" value="Ig_3"/>
    <property type="match status" value="2"/>
</dbReference>
<dbReference type="Pfam" id="PF07679">
    <property type="entry name" value="I-set"/>
    <property type="match status" value="1"/>
</dbReference>
<proteinExistence type="predicted"/>
<keyword evidence="6" id="KW-1133">Transmembrane helix</keyword>
<feature type="domain" description="Ig-like" evidence="7">
    <location>
        <begin position="221"/>
        <end position="303"/>
    </location>
</feature>
<dbReference type="SUPFAM" id="SSF48726">
    <property type="entry name" value="Immunoglobulin"/>
    <property type="match status" value="3"/>
</dbReference>
<evidence type="ECO:0000259" key="8">
    <source>
        <dbReference type="PROSITE" id="PS51406"/>
    </source>
</evidence>
<feature type="transmembrane region" description="Helical" evidence="6">
    <location>
        <begin position="20"/>
        <end position="39"/>
    </location>
</feature>
<dbReference type="SMART" id="SM00409">
    <property type="entry name" value="IG"/>
    <property type="match status" value="3"/>
</dbReference>
<evidence type="ECO:0000256" key="2">
    <source>
        <dbReference type="ARBA" id="ARBA00022530"/>
    </source>
</evidence>
<evidence type="ECO:0000313" key="9">
    <source>
        <dbReference type="EMBL" id="PFX24436.1"/>
    </source>
</evidence>
<organism evidence="9 10">
    <name type="scientific">Stylophora pistillata</name>
    <name type="common">Smooth cauliflower coral</name>
    <dbReference type="NCBI Taxonomy" id="50429"/>
    <lineage>
        <taxon>Eukaryota</taxon>
        <taxon>Metazoa</taxon>
        <taxon>Cnidaria</taxon>
        <taxon>Anthozoa</taxon>
        <taxon>Hexacorallia</taxon>
        <taxon>Scleractinia</taxon>
        <taxon>Astrocoeniina</taxon>
        <taxon>Pocilloporidae</taxon>
        <taxon>Stylophora</taxon>
    </lineage>
</organism>
<evidence type="ECO:0000256" key="4">
    <source>
        <dbReference type="ARBA" id="ARBA00023319"/>
    </source>
</evidence>
<dbReference type="SMART" id="SM00408">
    <property type="entry name" value="IGc2"/>
    <property type="match status" value="3"/>
</dbReference>
<evidence type="ECO:0000313" key="10">
    <source>
        <dbReference type="Proteomes" id="UP000225706"/>
    </source>
</evidence>
<dbReference type="InterPro" id="IPR007110">
    <property type="entry name" value="Ig-like_dom"/>
</dbReference>
<dbReference type="PANTHER" id="PTHR19143:SF459">
    <property type="entry name" value="FIBRINOGEN C-TERMINAL DOMAIN-CONTAINING PROTEIN"/>
    <property type="match status" value="1"/>
</dbReference>
<dbReference type="PROSITE" id="PS50835">
    <property type="entry name" value="IG_LIKE"/>
    <property type="match status" value="3"/>
</dbReference>
<dbReference type="Pfam" id="PF00147">
    <property type="entry name" value="Fibrinogen_C"/>
    <property type="match status" value="1"/>
</dbReference>
<keyword evidence="4" id="KW-0393">Immunoglobulin domain</keyword>
<evidence type="ECO:0000259" key="7">
    <source>
        <dbReference type="PROSITE" id="PS50835"/>
    </source>
</evidence>
<comment type="caution">
    <text evidence="9">The sequence shown here is derived from an EMBL/GenBank/DDBJ whole genome shotgun (WGS) entry which is preliminary data.</text>
</comment>
<dbReference type="EMBL" id="LSMT01000176">
    <property type="protein sequence ID" value="PFX24436.1"/>
    <property type="molecule type" value="Genomic_DNA"/>
</dbReference>
<feature type="domain" description="Ig-like" evidence="7">
    <location>
        <begin position="400"/>
        <end position="482"/>
    </location>
</feature>
<keyword evidence="6" id="KW-0472">Membrane</keyword>
<feature type="domain" description="Fibrinogen C-terminal" evidence="8">
    <location>
        <begin position="481"/>
        <end position="697"/>
    </location>
</feature>
<keyword evidence="6" id="KW-0812">Transmembrane</keyword>
<keyword evidence="3" id="KW-1015">Disulfide bond</keyword>
<dbReference type="FunFam" id="2.60.40.10:FF:000032">
    <property type="entry name" value="palladin isoform X1"/>
    <property type="match status" value="1"/>
</dbReference>
<feature type="domain" description="Ig-like" evidence="7">
    <location>
        <begin position="308"/>
        <end position="391"/>
    </location>
</feature>
<protein>
    <submittedName>
        <fullName evidence="9">Fibrinogen C domain-containing protein 1</fullName>
    </submittedName>
</protein>
<gene>
    <name evidence="9" type="primary">FIBCD1</name>
    <name evidence="9" type="ORF">AWC38_SpisGene10952</name>
</gene>
<evidence type="ECO:0000256" key="6">
    <source>
        <dbReference type="SAM" id="Phobius"/>
    </source>
</evidence>
<dbReference type="PROSITE" id="PS00514">
    <property type="entry name" value="FIBRINOGEN_C_1"/>
    <property type="match status" value="1"/>
</dbReference>
<dbReference type="Gene3D" id="2.60.40.10">
    <property type="entry name" value="Immunoglobulins"/>
    <property type="match status" value="3"/>
</dbReference>
<dbReference type="InterPro" id="IPR003599">
    <property type="entry name" value="Ig_sub"/>
</dbReference>
<dbReference type="Proteomes" id="UP000225706">
    <property type="component" value="Unassembled WGS sequence"/>
</dbReference>